<dbReference type="OrthoDB" id="9791851at2"/>
<dbReference type="Proteomes" id="UP000218263">
    <property type="component" value="Chromosome"/>
</dbReference>
<evidence type="ECO:0000313" key="2">
    <source>
        <dbReference type="Proteomes" id="UP000218263"/>
    </source>
</evidence>
<dbReference type="PIRSF" id="PIRSF004548">
    <property type="entry name" value="CreD"/>
    <property type="match status" value="1"/>
</dbReference>
<evidence type="ECO:0000313" key="1">
    <source>
        <dbReference type="EMBL" id="BAU53300.1"/>
    </source>
</evidence>
<protein>
    <submittedName>
        <fullName evidence="1">Inner membrane protein CreD</fullName>
    </submittedName>
</protein>
<dbReference type="InterPro" id="IPR010364">
    <property type="entry name" value="Uncharacterised_IM_CreD"/>
</dbReference>
<dbReference type="PANTHER" id="PTHR30092:SF0">
    <property type="entry name" value="INNER MEMBRANE PROTEIN CRED"/>
    <property type="match status" value="1"/>
</dbReference>
<dbReference type="AlphaFoldDB" id="A0A0X8X0A8"/>
<dbReference type="GO" id="GO:0005886">
    <property type="term" value="C:plasma membrane"/>
    <property type="evidence" value="ECO:0007669"/>
    <property type="project" value="TreeGrafter"/>
</dbReference>
<dbReference type="KEGG" id="mgot:MgSA37_01467"/>
<dbReference type="EMBL" id="AP017313">
    <property type="protein sequence ID" value="BAU53300.1"/>
    <property type="molecule type" value="Genomic_DNA"/>
</dbReference>
<organism evidence="1 2">
    <name type="scientific">Mucilaginibacter gotjawali</name>
    <dbReference type="NCBI Taxonomy" id="1550579"/>
    <lineage>
        <taxon>Bacteria</taxon>
        <taxon>Pseudomonadati</taxon>
        <taxon>Bacteroidota</taxon>
        <taxon>Sphingobacteriia</taxon>
        <taxon>Sphingobacteriales</taxon>
        <taxon>Sphingobacteriaceae</taxon>
        <taxon>Mucilaginibacter</taxon>
    </lineage>
</organism>
<reference evidence="1 2" key="1">
    <citation type="submission" date="2015-12" db="EMBL/GenBank/DDBJ databases">
        <title>Genome sequence of Mucilaginibacter gotjawali.</title>
        <authorList>
            <person name="Lee J.S."/>
            <person name="Lee K.C."/>
            <person name="Kim K.K."/>
            <person name="Lee B.W."/>
        </authorList>
    </citation>
    <scope>NUCLEOTIDE SEQUENCE [LARGE SCALE GENOMIC DNA]</scope>
    <source>
        <strain evidence="1 2">SA3-7</strain>
    </source>
</reference>
<dbReference type="RefSeq" id="WP_096350775.1">
    <property type="nucleotide sequence ID" value="NZ_AP017313.1"/>
</dbReference>
<dbReference type="PANTHER" id="PTHR30092">
    <property type="entry name" value="INNER MEMBRANE PROTEIN CRED"/>
    <property type="match status" value="1"/>
</dbReference>
<dbReference type="Pfam" id="PF06123">
    <property type="entry name" value="CreD"/>
    <property type="match status" value="1"/>
</dbReference>
<sequence length="450" mass="50941">MIEQSEPALQPKQSTWAQDSILIKLGVITIIILLLLIPSAWIQSLVTDREGYQQENLKNVADKWAGSQLVQGPVMALPYRKLVTENNSAGKPVTHEVTKTLYILPQTLNMKAGIQTEQYSSGIYDAIVYNSNVNVTGSFNQPDLSELSIDPATVQYDKAKLIFSISDLKGLKNNPVVSIQGQNYTPEPSENENMPITNGLQVNFPLQKEHGFNFSYQLDLKGSNTLNFLDIGKTTGVEVYSTWKHPDFNGRYLPDTRTVNDKGLNAKWQMLYYNRPFPQQWTDGDSVLTNKKALADAVIGVKLQLPIDQYRKILRTTKYSTLIILLTFVSLFLAEMIKKERIHLFNYTLIGAAMVVYYTLLLSFAEQIGYNYAYLLSSLSTIGLIAIFTSSLLKNRKVALLFAFILTVFYGFIFIIIQLEELSLLFGSVALFIIIATLMYFSRKINWYKH</sequence>
<proteinExistence type="predicted"/>
<name>A0A0X8X0A8_9SPHI</name>
<keyword evidence="2" id="KW-1185">Reference proteome</keyword>
<dbReference type="NCBIfam" id="NF008712">
    <property type="entry name" value="PRK11715.1-1"/>
    <property type="match status" value="1"/>
</dbReference>
<gene>
    <name evidence="1" type="primary">creD</name>
    <name evidence="1" type="ORF">MgSA37_01467</name>
</gene>
<accession>A0A0X8X0A8</accession>